<dbReference type="Proteomes" id="UP000185003">
    <property type="component" value="Unassembled WGS sequence"/>
</dbReference>
<dbReference type="STRING" id="536979.SAMN04488055_5349"/>
<proteinExistence type="predicted"/>
<dbReference type="EMBL" id="FSRA01000002">
    <property type="protein sequence ID" value="SIO53086.1"/>
    <property type="molecule type" value="Genomic_DNA"/>
</dbReference>
<gene>
    <name evidence="1" type="ORF">SAMN04488055_5349</name>
</gene>
<dbReference type="RefSeq" id="WP_074242587.1">
    <property type="nucleotide sequence ID" value="NZ_FSRA01000002.1"/>
</dbReference>
<evidence type="ECO:0000313" key="1">
    <source>
        <dbReference type="EMBL" id="SIO53086.1"/>
    </source>
</evidence>
<organism evidence="1 2">
    <name type="scientific">Chitinophaga niabensis</name>
    <dbReference type="NCBI Taxonomy" id="536979"/>
    <lineage>
        <taxon>Bacteria</taxon>
        <taxon>Pseudomonadati</taxon>
        <taxon>Bacteroidota</taxon>
        <taxon>Chitinophagia</taxon>
        <taxon>Chitinophagales</taxon>
        <taxon>Chitinophagaceae</taxon>
        <taxon>Chitinophaga</taxon>
    </lineage>
</organism>
<reference evidence="2" key="1">
    <citation type="submission" date="2016-11" db="EMBL/GenBank/DDBJ databases">
        <authorList>
            <person name="Varghese N."/>
            <person name="Submissions S."/>
        </authorList>
    </citation>
    <scope>NUCLEOTIDE SEQUENCE [LARGE SCALE GENOMIC DNA]</scope>
    <source>
        <strain evidence="2">DSM 24787</strain>
    </source>
</reference>
<dbReference type="AlphaFoldDB" id="A0A1N6K9T3"/>
<name>A0A1N6K9T3_9BACT</name>
<accession>A0A1N6K9T3</accession>
<evidence type="ECO:0000313" key="2">
    <source>
        <dbReference type="Proteomes" id="UP000185003"/>
    </source>
</evidence>
<sequence length="498" mass="54611">MKANLTIISILAVLFSSCYKDKGNYTYAELNKLQITDTYGAVNVPITFGDTLKINPKITQTTSPNEENLTFEWMVFDNSPASNYNLPKTVIATTRNLAVKITEPPFSLGQNYRLTYKVTDKRTGVSSFLFYNLTIINKYAQGWMFLEDKAGVGDFSMILPNGSVERNVYSSLNAANPMGKPVKLEITPFQITDDLSPSSKKIYLLTETDGMELSYQTMLKKFNYGYLFYAAPSIVKPARHTWASSSTGTSLSGSLGVAINDGKLHTNLVGGFPGSKKWGASLLTPAGNQNYTLAPFVAGGTTYTVTVYDALNKRFYSAGGTVLNAFPGAASSVFDMNNVGMDLLYMDSANVVREYNCVFKDETNTPWLLKFKTVATTAAPVITLLKTQMSAPDIVNLTAAASSTLTPHIYYGVGNKMYKYETTSNITVPQFTFPAGETIIKMKFNRVPGGTSQLVAVTWTGTESKVYFFDVSTVGDFTTYTNVYSGFARIVDLGYKVP</sequence>
<dbReference type="Pfam" id="PF16407">
    <property type="entry name" value="PKD_2"/>
    <property type="match status" value="1"/>
</dbReference>
<dbReference type="InterPro" id="IPR032183">
    <property type="entry name" value="PKD-like"/>
</dbReference>
<dbReference type="PROSITE" id="PS51257">
    <property type="entry name" value="PROKAR_LIPOPROTEIN"/>
    <property type="match status" value="1"/>
</dbReference>
<protein>
    <submittedName>
        <fullName evidence="1">PKD-like family protein</fullName>
    </submittedName>
</protein>
<keyword evidence="2" id="KW-1185">Reference proteome</keyword>
<dbReference type="OrthoDB" id="1095195at2"/>